<keyword evidence="2" id="KW-0934">Plastid</keyword>
<organism evidence="2">
    <name type="scientific">Polysiphonia sp</name>
    <dbReference type="NCBI Taxonomy" id="1967842"/>
    <lineage>
        <taxon>Eukaryota</taxon>
        <taxon>Rhodophyta</taxon>
        <taxon>Florideophyceae</taxon>
        <taxon>Rhodymeniophycidae</taxon>
        <taxon>Ceramiales</taxon>
        <taxon>Rhodomelaceae</taxon>
        <taxon>Polysiphonioideae</taxon>
        <taxon>Polysiphonia</taxon>
    </lineage>
</organism>
<keyword evidence="2" id="KW-0150">Chloroplast</keyword>
<geneLocation type="chloroplast" evidence="2"/>
<sequence length="105" mass="11652">MKTFGQKSKAGAVLQGEMPDIVTGTLPSNKVIKNMNGNSFVITLSGKAIEYIRFLFISLRAFLIAVIMFFIIRSTYSAIANYFSNFDSLDVSARKVKTSQETNVK</sequence>
<feature type="transmembrane region" description="Helical" evidence="1">
    <location>
        <begin position="51"/>
        <end position="72"/>
    </location>
</feature>
<evidence type="ECO:0000313" key="2">
    <source>
        <dbReference type="EMBL" id="ARW60715.1"/>
    </source>
</evidence>
<dbReference type="AlphaFoldDB" id="A0A1Z1M4I9"/>
<keyword evidence="1" id="KW-0812">Transmembrane</keyword>
<proteinExistence type="predicted"/>
<gene>
    <name evidence="2" type="primary">orf105</name>
</gene>
<keyword evidence="1" id="KW-0472">Membrane</keyword>
<reference evidence="2" key="1">
    <citation type="journal article" date="2017" name="J. Phycol.">
        <title>Analysis of chloroplast genomes and a supermatrix inform reclassification of the Rhodomelaceae (Rhodophyta).</title>
        <authorList>
            <person name="Diaz-Tapia P."/>
            <person name="Maggs C.A."/>
            <person name="West J.A."/>
            <person name="Verbruggen H."/>
        </authorList>
    </citation>
    <scope>NUCLEOTIDE SEQUENCE</scope>
    <source>
        <strain evidence="2">JH1432</strain>
    </source>
</reference>
<keyword evidence="1" id="KW-1133">Transmembrane helix</keyword>
<name>A0A1Z1M4I9_9FLOR</name>
<accession>A0A1Z1M4I9</accession>
<dbReference type="EMBL" id="MF101414">
    <property type="protein sequence ID" value="ARW60715.1"/>
    <property type="molecule type" value="Genomic_DNA"/>
</dbReference>
<evidence type="ECO:0000256" key="1">
    <source>
        <dbReference type="SAM" id="Phobius"/>
    </source>
</evidence>
<protein>
    <submittedName>
        <fullName evidence="2">Uncharacterized protein</fullName>
    </submittedName>
</protein>